<reference evidence="2" key="1">
    <citation type="submission" date="2021-03" db="EMBL/GenBank/DDBJ databases">
        <title>Draft genome sequence of rust myrtle Austropuccinia psidii MF-1, a brazilian biotype.</title>
        <authorList>
            <person name="Quecine M.C."/>
            <person name="Pachon D.M.R."/>
            <person name="Bonatelli M.L."/>
            <person name="Correr F.H."/>
            <person name="Franceschini L.M."/>
            <person name="Leite T.F."/>
            <person name="Margarido G.R.A."/>
            <person name="Almeida C.A."/>
            <person name="Ferrarezi J.A."/>
            <person name="Labate C.A."/>
        </authorList>
    </citation>
    <scope>NUCLEOTIDE SEQUENCE</scope>
    <source>
        <strain evidence="2">MF-1</strain>
    </source>
</reference>
<dbReference type="AlphaFoldDB" id="A0A9Q3DM01"/>
<protein>
    <submittedName>
        <fullName evidence="2">Uncharacterized protein</fullName>
    </submittedName>
</protein>
<sequence length="122" mass="13273">MSSSNPHKPHSGSVHDPNSEYSIEYVQKQVPMSPNIIPAVPMASLRNVSGLNIEVKIAMDQTTSALMIANISFTEIPCNLTNTQLQAYEVPRSTPQSSTKANPHSNSSYDFLLNPGGNLVEF</sequence>
<accession>A0A9Q3DM01</accession>
<gene>
    <name evidence="2" type="ORF">O181_045319</name>
</gene>
<evidence type="ECO:0000256" key="1">
    <source>
        <dbReference type="SAM" id="MobiDB-lite"/>
    </source>
</evidence>
<organism evidence="2 3">
    <name type="scientific">Austropuccinia psidii MF-1</name>
    <dbReference type="NCBI Taxonomy" id="1389203"/>
    <lineage>
        <taxon>Eukaryota</taxon>
        <taxon>Fungi</taxon>
        <taxon>Dikarya</taxon>
        <taxon>Basidiomycota</taxon>
        <taxon>Pucciniomycotina</taxon>
        <taxon>Pucciniomycetes</taxon>
        <taxon>Pucciniales</taxon>
        <taxon>Sphaerophragmiaceae</taxon>
        <taxon>Austropuccinia</taxon>
    </lineage>
</organism>
<feature type="region of interest" description="Disordered" evidence="1">
    <location>
        <begin position="91"/>
        <end position="112"/>
    </location>
</feature>
<feature type="compositionally biased region" description="Polar residues" evidence="1">
    <location>
        <begin position="93"/>
        <end position="109"/>
    </location>
</feature>
<proteinExistence type="predicted"/>
<comment type="caution">
    <text evidence="2">The sequence shown here is derived from an EMBL/GenBank/DDBJ whole genome shotgun (WGS) entry which is preliminary data.</text>
</comment>
<feature type="region of interest" description="Disordered" evidence="1">
    <location>
        <begin position="1"/>
        <end position="21"/>
    </location>
</feature>
<keyword evidence="3" id="KW-1185">Reference proteome</keyword>
<dbReference type="Proteomes" id="UP000765509">
    <property type="component" value="Unassembled WGS sequence"/>
</dbReference>
<dbReference type="EMBL" id="AVOT02018590">
    <property type="protein sequence ID" value="MBW0505604.1"/>
    <property type="molecule type" value="Genomic_DNA"/>
</dbReference>
<evidence type="ECO:0000313" key="2">
    <source>
        <dbReference type="EMBL" id="MBW0505604.1"/>
    </source>
</evidence>
<evidence type="ECO:0000313" key="3">
    <source>
        <dbReference type="Proteomes" id="UP000765509"/>
    </source>
</evidence>
<name>A0A9Q3DM01_9BASI</name>